<dbReference type="Pfam" id="PF13489">
    <property type="entry name" value="Methyltransf_23"/>
    <property type="match status" value="1"/>
</dbReference>
<proteinExistence type="predicted"/>
<keyword evidence="1" id="KW-0489">Methyltransferase</keyword>
<keyword evidence="1" id="KW-0808">Transferase</keyword>
<dbReference type="GO" id="GO:0008168">
    <property type="term" value="F:methyltransferase activity"/>
    <property type="evidence" value="ECO:0007669"/>
    <property type="project" value="UniProtKB-KW"/>
</dbReference>
<dbReference type="Proteomes" id="UP001165498">
    <property type="component" value="Unassembled WGS sequence"/>
</dbReference>
<keyword evidence="2" id="KW-1185">Reference proteome</keyword>
<dbReference type="EMBL" id="JANFQO010000025">
    <property type="protein sequence ID" value="MCQ4167155.1"/>
    <property type="molecule type" value="Genomic_DNA"/>
</dbReference>
<dbReference type="InterPro" id="IPR029063">
    <property type="entry name" value="SAM-dependent_MTases_sf"/>
</dbReference>
<dbReference type="GO" id="GO:0032259">
    <property type="term" value="P:methylation"/>
    <property type="evidence" value="ECO:0007669"/>
    <property type="project" value="UniProtKB-KW"/>
</dbReference>
<dbReference type="Gene3D" id="3.40.50.150">
    <property type="entry name" value="Vaccinia Virus protein VP39"/>
    <property type="match status" value="1"/>
</dbReference>
<gene>
    <name evidence="1" type="ORF">NM961_20770</name>
</gene>
<organism evidence="1 2">
    <name type="scientific">Tahibacter harae</name>
    <dbReference type="NCBI Taxonomy" id="2963937"/>
    <lineage>
        <taxon>Bacteria</taxon>
        <taxon>Pseudomonadati</taxon>
        <taxon>Pseudomonadota</taxon>
        <taxon>Gammaproteobacteria</taxon>
        <taxon>Lysobacterales</taxon>
        <taxon>Rhodanobacteraceae</taxon>
        <taxon>Tahibacter</taxon>
    </lineage>
</organism>
<sequence>MQSPLGVPEDGLLDRHSRNTGLAPAQLLAALEEFLALRRDTADPYVQAKRAFRPAREELVRAYRHIRTALAPGQQVLDWGCRHAALSWLARAEFGDTLALHGCDVCAPQEYADFHRHLGLDYRRLQHPWRLDYADAAFDCVLAGGTLEHVPNDGASLTELWRVLRPDGALLITHLPNAASWTEFVSRRLFPPQAHRRRYRAGEFRRRLLQHGFEVTAAGHHQLMPSGLPPALRRLDGLLRLAQPLNVLENLWPLRGLSATMWLVARKREGF</sequence>
<dbReference type="RefSeq" id="WP_255916341.1">
    <property type="nucleotide sequence ID" value="NZ_JANFQO010000025.1"/>
</dbReference>
<accession>A0ABT1QXY6</accession>
<evidence type="ECO:0000313" key="1">
    <source>
        <dbReference type="EMBL" id="MCQ4167155.1"/>
    </source>
</evidence>
<reference evidence="1" key="1">
    <citation type="submission" date="2022-07" db="EMBL/GenBank/DDBJ databases">
        <title>Tahibacter sp., a new gammaproteobacterium isolated from the silt sample collected at pig farm.</title>
        <authorList>
            <person name="Chen H."/>
        </authorList>
    </citation>
    <scope>NUCLEOTIDE SEQUENCE</scope>
    <source>
        <strain evidence="1">P2K</strain>
    </source>
</reference>
<evidence type="ECO:0000313" key="2">
    <source>
        <dbReference type="Proteomes" id="UP001165498"/>
    </source>
</evidence>
<protein>
    <submittedName>
        <fullName evidence="1">Methyltransferase domain-containing protein</fullName>
    </submittedName>
</protein>
<name>A0ABT1QXY6_9GAMM</name>
<dbReference type="SUPFAM" id="SSF53335">
    <property type="entry name" value="S-adenosyl-L-methionine-dependent methyltransferases"/>
    <property type="match status" value="1"/>
</dbReference>
<comment type="caution">
    <text evidence="1">The sequence shown here is derived from an EMBL/GenBank/DDBJ whole genome shotgun (WGS) entry which is preliminary data.</text>
</comment>